<dbReference type="AlphaFoldDB" id="A0A6A3LGX6"/>
<dbReference type="EMBL" id="QXFX01000122">
    <property type="protein sequence ID" value="KAE9130680.1"/>
    <property type="molecule type" value="Genomic_DNA"/>
</dbReference>
<dbReference type="EMBL" id="QXFW01000257">
    <property type="protein sequence ID" value="KAE9018612.1"/>
    <property type="molecule type" value="Genomic_DNA"/>
</dbReference>
<feature type="compositionally biased region" description="Acidic residues" evidence="1">
    <location>
        <begin position="497"/>
        <end position="507"/>
    </location>
</feature>
<dbReference type="PANTHER" id="PTHR13627:SF33">
    <property type="entry name" value="LICD FAMILY PROTEIN"/>
    <property type="match status" value="1"/>
</dbReference>
<dbReference type="Proteomes" id="UP000488956">
    <property type="component" value="Unassembled WGS sequence"/>
</dbReference>
<evidence type="ECO:0000313" key="8">
    <source>
        <dbReference type="Proteomes" id="UP000488956"/>
    </source>
</evidence>
<dbReference type="EMBL" id="QXGC01000408">
    <property type="protein sequence ID" value="KAE9237138.1"/>
    <property type="molecule type" value="Genomic_DNA"/>
</dbReference>
<keyword evidence="2" id="KW-0812">Transmembrane</keyword>
<protein>
    <submittedName>
        <fullName evidence="3">Uncharacterized protein</fullName>
    </submittedName>
</protein>
<evidence type="ECO:0000313" key="3">
    <source>
        <dbReference type="EMBL" id="KAE9018612.1"/>
    </source>
</evidence>
<evidence type="ECO:0000313" key="7">
    <source>
        <dbReference type="Proteomes" id="UP000476176"/>
    </source>
</evidence>
<evidence type="ECO:0000256" key="2">
    <source>
        <dbReference type="SAM" id="Phobius"/>
    </source>
</evidence>
<evidence type="ECO:0000313" key="5">
    <source>
        <dbReference type="EMBL" id="KAE9237138.1"/>
    </source>
</evidence>
<dbReference type="PANTHER" id="PTHR13627">
    <property type="entry name" value="FUKUTIN RELATED PROTEIN"/>
    <property type="match status" value="1"/>
</dbReference>
<reference evidence="6 7" key="1">
    <citation type="submission" date="2018-09" db="EMBL/GenBank/DDBJ databases">
        <title>Genomic investigation of the strawberry pathogen Phytophthora fragariae indicates pathogenicity is determined by transcriptional variation in three key races.</title>
        <authorList>
            <person name="Adams T.M."/>
            <person name="Armitage A.D."/>
            <person name="Sobczyk M.K."/>
            <person name="Bates H.J."/>
            <person name="Dunwell J.M."/>
            <person name="Nellist C.F."/>
            <person name="Harrison R.J."/>
        </authorList>
    </citation>
    <scope>NUCLEOTIDE SEQUENCE [LARGE SCALE GENOMIC DNA]</scope>
    <source>
        <strain evidence="5 7">BC-23</strain>
        <strain evidence="4 8">ONT-3</strain>
        <strain evidence="3 6">SCRP245</strain>
    </source>
</reference>
<dbReference type="Proteomes" id="UP000460718">
    <property type="component" value="Unassembled WGS sequence"/>
</dbReference>
<keyword evidence="2" id="KW-1133">Transmembrane helix</keyword>
<organism evidence="3 6">
    <name type="scientific">Phytophthora fragariae</name>
    <dbReference type="NCBI Taxonomy" id="53985"/>
    <lineage>
        <taxon>Eukaryota</taxon>
        <taxon>Sar</taxon>
        <taxon>Stramenopiles</taxon>
        <taxon>Oomycota</taxon>
        <taxon>Peronosporomycetes</taxon>
        <taxon>Peronosporales</taxon>
        <taxon>Peronosporaceae</taxon>
        <taxon>Phytophthora</taxon>
    </lineage>
</organism>
<comment type="caution">
    <text evidence="3">The sequence shown here is derived from an EMBL/GenBank/DDBJ whole genome shotgun (WGS) entry which is preliminary data.</text>
</comment>
<sequence>MPQNDAVVLPVNLDNYTHEDEKAVEIDAEPRKRLLPSPARLSRPAKTAIAFFVFVVFGIATLTTEMQLLPRWASFDPRCSPATLDVTSVNYRSDHRFYAMVKDMTALSSPTFRGKHEALCTDDHADERKFEYCLPITSQGDPVFCAGADRIDLLVRQSPLTLCRASVMHLLVTDVLEELEAIDASPNTNFTSSLDTNLDASAGVTTIAYTGSVSLGDGFESELKQKGYHSFLDDSEWRVCVAPTHPLASHLYDPDRKLTTSARLVPHVNLVLSPAQQGPSTSAAEPDVVNALAHLDDTCTPNVLDAKDIEYTSAQRFYTMLQTMEALPAPVFHGQHKMLCNDNAREDRDIPYCLPMSTRNNPEFCAGADRIDLLVRQSPSTLCLASVLHMLVADVFEELQAAGVSPNVELGGDSDSGSADGLTDNANITYSGELATGSALELALLVKGYNLYHDDNWRVCVAPIHPLAANLYNPDQPIVNEFPGPYINLVTSRQEEGASDVESEETEPPATSEVASDETEAPIANEETGALNTPEETEILNIPADTEAPTVPESGCTPNLVDVVDDGAGGEFYLTMKSSGALSAPRFNGEHEALCNTDNRKYRKFRYCLPISGRKDSPFCANADRMDILLRQSPAKLCFASVLHMLLADVYGELKAVGAVPLLTFGTLLGAVRDGGVIPFTEDVDIAYRGSIVDGGELDERLWRKGYHLFDFNIWRVCVAPTHPLASQLYDPDHSIVQDYTVPYVDLYAMEQQFGSSWSMQELQARRLPIERVEPLAQVSINGVPFDTIHDPDFLLLSEYGSDYLTPKPRDRRLQFVGDL</sequence>
<dbReference type="Proteomes" id="UP000476176">
    <property type="component" value="Unassembled WGS sequence"/>
</dbReference>
<dbReference type="InterPro" id="IPR052613">
    <property type="entry name" value="LicD_transferase"/>
</dbReference>
<feature type="transmembrane region" description="Helical" evidence="2">
    <location>
        <begin position="48"/>
        <end position="69"/>
    </location>
</feature>
<evidence type="ECO:0000313" key="4">
    <source>
        <dbReference type="EMBL" id="KAE9130680.1"/>
    </source>
</evidence>
<feature type="region of interest" description="Disordered" evidence="1">
    <location>
        <begin position="493"/>
        <end position="528"/>
    </location>
</feature>
<evidence type="ECO:0000313" key="6">
    <source>
        <dbReference type="Proteomes" id="UP000460718"/>
    </source>
</evidence>
<proteinExistence type="predicted"/>
<keyword evidence="2" id="KW-0472">Membrane</keyword>
<accession>A0A6A3LGX6</accession>
<name>A0A6A3LGX6_9STRA</name>
<gene>
    <name evidence="5" type="ORF">PF004_g8664</name>
    <name evidence="4" type="ORF">PF010_g3765</name>
    <name evidence="3" type="ORF">PF011_g6179</name>
</gene>
<evidence type="ECO:0000256" key="1">
    <source>
        <dbReference type="SAM" id="MobiDB-lite"/>
    </source>
</evidence>